<reference evidence="1 2" key="1">
    <citation type="journal article" date="2012" name="J. Bacteriol.">
        <title>Draft Genome Sequence of Sinorhizobium meliloti CCNWSX0020, a Nitrogen-Fixing Symbiont with Copper Tolerance Capability Isolated from Lead-Zinc Mine Tailings.</title>
        <authorList>
            <person name="Li Z."/>
            <person name="Ma Z."/>
            <person name="Hao X."/>
            <person name="Wei G."/>
        </authorList>
    </citation>
    <scope>NUCLEOTIDE SEQUENCE [LARGE SCALE GENOMIC DNA]</scope>
    <source>
        <strain evidence="1 2">CCNWSX0020</strain>
    </source>
</reference>
<accession>H0FYD9</accession>
<dbReference type="EMBL" id="AGVV01000016">
    <property type="protein sequence ID" value="EHK77993.1"/>
    <property type="molecule type" value="Genomic_DNA"/>
</dbReference>
<dbReference type="AlphaFoldDB" id="H0FYD9"/>
<evidence type="ECO:0000313" key="1">
    <source>
        <dbReference type="EMBL" id="EHK77993.1"/>
    </source>
</evidence>
<protein>
    <submittedName>
        <fullName evidence="1">Uncharacterized protein</fullName>
    </submittedName>
</protein>
<name>H0FYD9_RHIML</name>
<evidence type="ECO:0000313" key="2">
    <source>
        <dbReference type="Proteomes" id="UP000004038"/>
    </source>
</evidence>
<sequence>MLDAILPFDRRDHLAALLTDDETYRLRTALQSYSCDLTQTLKDRTSI</sequence>
<gene>
    <name evidence="1" type="ORF">SM0020_11095</name>
</gene>
<organism evidence="1 2">
    <name type="scientific">Sinorhizobium meliloti CCNWSX0020</name>
    <dbReference type="NCBI Taxonomy" id="1107881"/>
    <lineage>
        <taxon>Bacteria</taxon>
        <taxon>Pseudomonadati</taxon>
        <taxon>Pseudomonadota</taxon>
        <taxon>Alphaproteobacteria</taxon>
        <taxon>Hyphomicrobiales</taxon>
        <taxon>Rhizobiaceae</taxon>
        <taxon>Sinorhizobium/Ensifer group</taxon>
        <taxon>Sinorhizobium</taxon>
    </lineage>
</organism>
<proteinExistence type="predicted"/>
<dbReference type="Proteomes" id="UP000004038">
    <property type="component" value="Unassembled WGS sequence"/>
</dbReference>